<dbReference type="PANTHER" id="PTHR42798">
    <property type="entry name" value="LIPOPROTEIN-RELEASING SYSTEM ATP-BINDING PROTEIN LOLD"/>
    <property type="match status" value="1"/>
</dbReference>
<dbReference type="PROSITE" id="PS00211">
    <property type="entry name" value="ABC_TRANSPORTER_1"/>
    <property type="match status" value="1"/>
</dbReference>
<dbReference type="SMART" id="SM00382">
    <property type="entry name" value="AAA"/>
    <property type="match status" value="1"/>
</dbReference>
<gene>
    <name evidence="6" type="ORF">SAMN04488127_1899</name>
</gene>
<protein>
    <submittedName>
        <fullName evidence="6">Putative ABC transport system ATP-binding protein</fullName>
    </submittedName>
</protein>
<dbReference type="InterPro" id="IPR017911">
    <property type="entry name" value="MacB-like_ATP-bd"/>
</dbReference>
<evidence type="ECO:0000256" key="4">
    <source>
        <dbReference type="ARBA" id="ARBA00022840"/>
    </source>
</evidence>
<name>A0A1H6YZW1_9BACL</name>
<evidence type="ECO:0000313" key="7">
    <source>
        <dbReference type="Proteomes" id="UP000199200"/>
    </source>
</evidence>
<sequence>MVEKMENQLIADRISKTFNGKTVVYPTSLKIQNGSIHVIEGKSGSGKSTLLSMLGGMEKPDKGEVRFKGSSLYRLNDIEQSNIRGTSFGYVFQSFHLIPELTVKENIELPLQFNPRGVKKHRVDEIADALGISSQLEKRPDFLSGGEQQRVAIARAVITNPDILFADEPTGNLDQATSKTVVELLTTLVESMNISLVVVTHEQNLFSHPHHLYQMENGRLREVD</sequence>
<dbReference type="InterPro" id="IPR027417">
    <property type="entry name" value="P-loop_NTPase"/>
</dbReference>
<dbReference type="GO" id="GO:0016887">
    <property type="term" value="F:ATP hydrolysis activity"/>
    <property type="evidence" value="ECO:0007669"/>
    <property type="project" value="InterPro"/>
</dbReference>
<dbReference type="STRING" id="426757.SAMN04488127_1899"/>
<accession>A0A1H6YZW1</accession>
<comment type="similarity">
    <text evidence="1">Belongs to the ABC transporter superfamily.</text>
</comment>
<dbReference type="Pfam" id="PF00005">
    <property type="entry name" value="ABC_tran"/>
    <property type="match status" value="1"/>
</dbReference>
<reference evidence="7" key="1">
    <citation type="submission" date="2016-10" db="EMBL/GenBank/DDBJ databases">
        <authorList>
            <person name="Varghese N."/>
            <person name="Submissions S."/>
        </authorList>
    </citation>
    <scope>NUCLEOTIDE SEQUENCE [LARGE SCALE GENOMIC DNA]</scope>
    <source>
        <strain evidence="7">CGMCC 1.6763</strain>
    </source>
</reference>
<feature type="domain" description="ABC transporter" evidence="5">
    <location>
        <begin position="9"/>
        <end position="223"/>
    </location>
</feature>
<dbReference type="EMBL" id="FNZF01000003">
    <property type="protein sequence ID" value="SEJ46731.1"/>
    <property type="molecule type" value="Genomic_DNA"/>
</dbReference>
<keyword evidence="4 6" id="KW-0067">ATP-binding</keyword>
<dbReference type="InterPro" id="IPR003439">
    <property type="entry name" value="ABC_transporter-like_ATP-bd"/>
</dbReference>
<dbReference type="Gene3D" id="3.40.50.300">
    <property type="entry name" value="P-loop containing nucleotide triphosphate hydrolases"/>
    <property type="match status" value="1"/>
</dbReference>
<keyword evidence="3" id="KW-0547">Nucleotide-binding</keyword>
<dbReference type="SUPFAM" id="SSF52540">
    <property type="entry name" value="P-loop containing nucleoside triphosphate hydrolases"/>
    <property type="match status" value="1"/>
</dbReference>
<evidence type="ECO:0000256" key="2">
    <source>
        <dbReference type="ARBA" id="ARBA00022448"/>
    </source>
</evidence>
<dbReference type="GO" id="GO:0005524">
    <property type="term" value="F:ATP binding"/>
    <property type="evidence" value="ECO:0007669"/>
    <property type="project" value="UniProtKB-KW"/>
</dbReference>
<evidence type="ECO:0000256" key="3">
    <source>
        <dbReference type="ARBA" id="ARBA00022741"/>
    </source>
</evidence>
<dbReference type="Proteomes" id="UP000199200">
    <property type="component" value="Unassembled WGS sequence"/>
</dbReference>
<dbReference type="InterPro" id="IPR003593">
    <property type="entry name" value="AAA+_ATPase"/>
</dbReference>
<dbReference type="PROSITE" id="PS50893">
    <property type="entry name" value="ABC_TRANSPORTER_2"/>
    <property type="match status" value="1"/>
</dbReference>
<dbReference type="PANTHER" id="PTHR42798:SF7">
    <property type="entry name" value="ALPHA-D-RIBOSE 1-METHYLPHOSPHONATE 5-TRIPHOSPHATE SYNTHASE SUBUNIT PHNL"/>
    <property type="match status" value="1"/>
</dbReference>
<keyword evidence="7" id="KW-1185">Reference proteome</keyword>
<organism evidence="6 7">
    <name type="scientific">Bhargavaea ginsengi</name>
    <dbReference type="NCBI Taxonomy" id="426757"/>
    <lineage>
        <taxon>Bacteria</taxon>
        <taxon>Bacillati</taxon>
        <taxon>Bacillota</taxon>
        <taxon>Bacilli</taxon>
        <taxon>Bacillales</taxon>
        <taxon>Caryophanaceae</taxon>
        <taxon>Bhargavaea</taxon>
    </lineage>
</organism>
<evidence type="ECO:0000259" key="5">
    <source>
        <dbReference type="PROSITE" id="PS50893"/>
    </source>
</evidence>
<keyword evidence="2" id="KW-0813">Transport</keyword>
<evidence type="ECO:0000256" key="1">
    <source>
        <dbReference type="ARBA" id="ARBA00005417"/>
    </source>
</evidence>
<dbReference type="AlphaFoldDB" id="A0A1H6YZW1"/>
<dbReference type="CDD" id="cd03255">
    <property type="entry name" value="ABC_MJ0796_LolCDE_FtsE"/>
    <property type="match status" value="1"/>
</dbReference>
<proteinExistence type="inferred from homology"/>
<evidence type="ECO:0000313" key="6">
    <source>
        <dbReference type="EMBL" id="SEJ46731.1"/>
    </source>
</evidence>
<dbReference type="InterPro" id="IPR017871">
    <property type="entry name" value="ABC_transporter-like_CS"/>
</dbReference>